<protein>
    <submittedName>
        <fullName evidence="3">Uncharacterized protein</fullName>
    </submittedName>
</protein>
<evidence type="ECO:0000313" key="4">
    <source>
        <dbReference type="Proteomes" id="UP000291116"/>
    </source>
</evidence>
<feature type="signal peptide" evidence="2">
    <location>
        <begin position="1"/>
        <end position="26"/>
    </location>
</feature>
<evidence type="ECO:0000256" key="2">
    <source>
        <dbReference type="SAM" id="SignalP"/>
    </source>
</evidence>
<dbReference type="AlphaFoldDB" id="A0A448Z2J1"/>
<feature type="transmembrane region" description="Helical" evidence="1">
    <location>
        <begin position="636"/>
        <end position="657"/>
    </location>
</feature>
<keyword evidence="4" id="KW-1185">Reference proteome</keyword>
<dbReference type="InterPro" id="IPR052918">
    <property type="entry name" value="Motility_Chemotaxis_Reg"/>
</dbReference>
<sequence>MSSTSQLATAASRAMLLLSLPAAIVADGLSGGFQSGPSPGSFYSGGMSYRGGANVVWLTGSHYNTDLYPNDGSKFERMMGTESDGASSCYIAKLDLGKASDTFNFLDDWKSYGNAGKIETCSSITATSMSDAYVVGSVGEGGLFSDGYPMQGLLSVLDPDTLEFLDATLIKSAEDPSRFMVYPLDVVHDNRRANIYIAALTSTDAQENTVLDSEPNWHIQRKIGSGFDVTIVKISTRNEKPSAEWVKHFPLDVEADGTTPPVFVAGIILQKDEAGINHVVLSGSTRGTGEAFGPADPGTTDEDGFIVQLDPKDGSFLKQKRHKGTDYNFMESLREGTDTDDFIKGICNNRGAYLDGGNSDVFYVVGGTKGDMTTDGQGPQDYDDNAGFQFGAGVDAKYRETWNREQSLMPFLRQVSINKSLAPNWTTQWGALPGEVSPGQSLPTSAYAVDCFVDNENSAIYVVGNVMNGAKMTQGDVEMINQGGDDIWVAKVDETTGNVFWLTQLGSMDDEKLAHYGSVAVNTEGNVLIYGDTTGNMYRQRGDEESNDKTDMFLMTVDGLTGAVMDKYYLGGTSSGSVATTINGVPPVVSIPPVAAPTYAPVVAIPATPINPPTATPVEEPVAKQENKAGGKKSNAGVVVGILFGIIAFAIVFLVFYSRHVKRKKAEAQKSSIFACLQQFDVEDIDLRRSPPGGWHGTYMNKLAHGVNSADDLQAESTSTPYEDTPMTHSSVAKDALFMDSNAKSGEDGSNFQIDDEDEVDIRLNANSEVV</sequence>
<keyword evidence="1" id="KW-0472">Membrane</keyword>
<gene>
    <name evidence="3" type="ORF">PSNMU_V1.4_AUG-EV-PASAV3_0029370</name>
</gene>
<dbReference type="EMBL" id="CAACVS010000082">
    <property type="protein sequence ID" value="VEU36261.1"/>
    <property type="molecule type" value="Genomic_DNA"/>
</dbReference>
<dbReference type="PANTHER" id="PTHR35580">
    <property type="entry name" value="CELL SURFACE GLYCOPROTEIN (S-LAYER PROTEIN)-LIKE PROTEIN"/>
    <property type="match status" value="1"/>
</dbReference>
<keyword evidence="2" id="KW-0732">Signal</keyword>
<feature type="chain" id="PRO_5019513800" evidence="2">
    <location>
        <begin position="27"/>
        <end position="771"/>
    </location>
</feature>
<keyword evidence="1" id="KW-1133">Transmembrane helix</keyword>
<accession>A0A448Z2J1</accession>
<proteinExistence type="predicted"/>
<organism evidence="3 4">
    <name type="scientific">Pseudo-nitzschia multistriata</name>
    <dbReference type="NCBI Taxonomy" id="183589"/>
    <lineage>
        <taxon>Eukaryota</taxon>
        <taxon>Sar</taxon>
        <taxon>Stramenopiles</taxon>
        <taxon>Ochrophyta</taxon>
        <taxon>Bacillariophyta</taxon>
        <taxon>Bacillariophyceae</taxon>
        <taxon>Bacillariophycidae</taxon>
        <taxon>Bacillariales</taxon>
        <taxon>Bacillariaceae</taxon>
        <taxon>Pseudo-nitzschia</taxon>
    </lineage>
</organism>
<name>A0A448Z2J1_9STRA</name>
<dbReference type="PANTHER" id="PTHR35580:SF1">
    <property type="entry name" value="PHYTASE-LIKE DOMAIN-CONTAINING PROTEIN"/>
    <property type="match status" value="1"/>
</dbReference>
<evidence type="ECO:0000256" key="1">
    <source>
        <dbReference type="SAM" id="Phobius"/>
    </source>
</evidence>
<reference evidence="3 4" key="1">
    <citation type="submission" date="2019-01" db="EMBL/GenBank/DDBJ databases">
        <authorList>
            <person name="Ferrante I. M."/>
        </authorList>
    </citation>
    <scope>NUCLEOTIDE SEQUENCE [LARGE SCALE GENOMIC DNA]</scope>
    <source>
        <strain evidence="3 4">B856</strain>
    </source>
</reference>
<dbReference type="Proteomes" id="UP000291116">
    <property type="component" value="Unassembled WGS sequence"/>
</dbReference>
<dbReference type="OrthoDB" id="48774at2759"/>
<evidence type="ECO:0000313" key="3">
    <source>
        <dbReference type="EMBL" id="VEU36261.1"/>
    </source>
</evidence>
<keyword evidence="1" id="KW-0812">Transmembrane</keyword>